<evidence type="ECO:0000256" key="3">
    <source>
        <dbReference type="ARBA" id="ARBA00023163"/>
    </source>
</evidence>
<accession>A0AAE3J6X3</accession>
<dbReference type="PROSITE" id="PS00041">
    <property type="entry name" value="HTH_ARAC_FAMILY_1"/>
    <property type="match status" value="1"/>
</dbReference>
<dbReference type="PANTHER" id="PTHR43280">
    <property type="entry name" value="ARAC-FAMILY TRANSCRIPTIONAL REGULATOR"/>
    <property type="match status" value="1"/>
</dbReference>
<sequence length="403" mass="46844">MSENNEKIQYFRTILLKVNQVFSWVYGEDFSLIESNCTWEMVLKNFFLLNSRERLLEIQEKAGTLPFHFTDGLSFTWIVVPFEKNFFVLGPTFSTDVSEQYFRKQMEIREMSVSSRIKFLKLMKNIPVVPLTTFGQLARMFYYACYDKNIYFSSFQKLRPSESHTEEPFQARDIPSSHGTYVLEQRFLSHVENGNIHYNDEIDHFYVQNSDNHVTGTLCPGDPLRQAKDEAIVATTLVTRAAIRGGMIPEAAYSLSDYYIQAVENGTDIHEVQDIHQNMFRDFIARVHKIREAPKLSLPIQSCQAYIQQHLGEKLSMELLSRVSGYTPHYLAARFKEETGQSVKHYITEQKLEAARLLLKNSSLDMAEISERLNFTNPSYFSAIFKKRTGCTPSEYREAEDRH</sequence>
<evidence type="ECO:0000256" key="2">
    <source>
        <dbReference type="ARBA" id="ARBA00023125"/>
    </source>
</evidence>
<dbReference type="InterPro" id="IPR018060">
    <property type="entry name" value="HTH_AraC"/>
</dbReference>
<keyword evidence="2" id="KW-0238">DNA-binding</keyword>
<dbReference type="InterPro" id="IPR009057">
    <property type="entry name" value="Homeodomain-like_sf"/>
</dbReference>
<keyword evidence="6" id="KW-1185">Reference proteome</keyword>
<dbReference type="GO" id="GO:0003700">
    <property type="term" value="F:DNA-binding transcription factor activity"/>
    <property type="evidence" value="ECO:0007669"/>
    <property type="project" value="InterPro"/>
</dbReference>
<evidence type="ECO:0000313" key="5">
    <source>
        <dbReference type="EMBL" id="MCC2190241.1"/>
    </source>
</evidence>
<dbReference type="PROSITE" id="PS01124">
    <property type="entry name" value="HTH_ARAC_FAMILY_2"/>
    <property type="match status" value="1"/>
</dbReference>
<dbReference type="PANTHER" id="PTHR43280:SF2">
    <property type="entry name" value="HTH-TYPE TRANSCRIPTIONAL REGULATOR EXSA"/>
    <property type="match status" value="1"/>
</dbReference>
<name>A0AAE3J6X3_9FIRM</name>
<organism evidence="5 6">
    <name type="scientific">Fusicatenibacter faecihominis</name>
    <dbReference type="NCBI Taxonomy" id="2881276"/>
    <lineage>
        <taxon>Bacteria</taxon>
        <taxon>Bacillati</taxon>
        <taxon>Bacillota</taxon>
        <taxon>Clostridia</taxon>
        <taxon>Lachnospirales</taxon>
        <taxon>Lachnospiraceae</taxon>
        <taxon>Fusicatenibacter</taxon>
    </lineage>
</organism>
<keyword evidence="1" id="KW-0805">Transcription regulation</keyword>
<dbReference type="SMART" id="SM00342">
    <property type="entry name" value="HTH_ARAC"/>
    <property type="match status" value="1"/>
</dbReference>
<protein>
    <submittedName>
        <fullName evidence="5">AraC family transcriptional regulator</fullName>
    </submittedName>
</protein>
<evidence type="ECO:0000256" key="1">
    <source>
        <dbReference type="ARBA" id="ARBA00023015"/>
    </source>
</evidence>
<dbReference type="AlphaFoldDB" id="A0AAE3J6X3"/>
<dbReference type="EMBL" id="JAJEPR010000016">
    <property type="protein sequence ID" value="MCC2190241.1"/>
    <property type="molecule type" value="Genomic_DNA"/>
</dbReference>
<evidence type="ECO:0000259" key="4">
    <source>
        <dbReference type="PROSITE" id="PS01124"/>
    </source>
</evidence>
<proteinExistence type="predicted"/>
<dbReference type="Pfam" id="PF12833">
    <property type="entry name" value="HTH_18"/>
    <property type="match status" value="1"/>
</dbReference>
<dbReference type="SUPFAM" id="SSF46689">
    <property type="entry name" value="Homeodomain-like"/>
    <property type="match status" value="2"/>
</dbReference>
<comment type="caution">
    <text evidence="5">The sequence shown here is derived from an EMBL/GenBank/DDBJ whole genome shotgun (WGS) entry which is preliminary data.</text>
</comment>
<dbReference type="RefSeq" id="WP_227615372.1">
    <property type="nucleotide sequence ID" value="NZ_JAJEPR010000016.1"/>
</dbReference>
<reference evidence="5 6" key="1">
    <citation type="submission" date="2021-10" db="EMBL/GenBank/DDBJ databases">
        <title>Anaerobic single-cell dispensing facilitates the cultivation of human gut bacteria.</title>
        <authorList>
            <person name="Afrizal A."/>
        </authorList>
    </citation>
    <scope>NUCLEOTIDE SEQUENCE [LARGE SCALE GENOMIC DNA]</scope>
    <source>
        <strain evidence="5 6">CLA-AA-H277</strain>
    </source>
</reference>
<evidence type="ECO:0000313" key="6">
    <source>
        <dbReference type="Proteomes" id="UP001197875"/>
    </source>
</evidence>
<feature type="domain" description="HTH araC/xylS-type" evidence="4">
    <location>
        <begin position="301"/>
        <end position="399"/>
    </location>
</feature>
<dbReference type="GO" id="GO:0043565">
    <property type="term" value="F:sequence-specific DNA binding"/>
    <property type="evidence" value="ECO:0007669"/>
    <property type="project" value="InterPro"/>
</dbReference>
<dbReference type="InterPro" id="IPR020449">
    <property type="entry name" value="Tscrpt_reg_AraC-type_HTH"/>
</dbReference>
<dbReference type="PRINTS" id="PR00032">
    <property type="entry name" value="HTHARAC"/>
</dbReference>
<dbReference type="Proteomes" id="UP001197875">
    <property type="component" value="Unassembled WGS sequence"/>
</dbReference>
<dbReference type="InterPro" id="IPR018062">
    <property type="entry name" value="HTH_AraC-typ_CS"/>
</dbReference>
<dbReference type="Gene3D" id="1.10.10.60">
    <property type="entry name" value="Homeodomain-like"/>
    <property type="match status" value="2"/>
</dbReference>
<keyword evidence="3" id="KW-0804">Transcription</keyword>
<gene>
    <name evidence="5" type="ORF">LKD71_10555</name>
</gene>